<feature type="transmembrane region" description="Helical" evidence="1">
    <location>
        <begin position="160"/>
        <end position="176"/>
    </location>
</feature>
<dbReference type="OrthoDB" id="642680at2"/>
<dbReference type="AlphaFoldDB" id="I4AMH3"/>
<reference evidence="4" key="1">
    <citation type="submission" date="2012-06" db="EMBL/GenBank/DDBJ databases">
        <title>The complete genome of Flexibacter litoralis DSM 6794.</title>
        <authorList>
            <person name="Lucas S."/>
            <person name="Copeland A."/>
            <person name="Lapidus A."/>
            <person name="Glavina del Rio T."/>
            <person name="Dalin E."/>
            <person name="Tice H."/>
            <person name="Bruce D."/>
            <person name="Goodwin L."/>
            <person name="Pitluck S."/>
            <person name="Peters L."/>
            <person name="Ovchinnikova G."/>
            <person name="Lu M."/>
            <person name="Kyrpides N."/>
            <person name="Mavromatis K."/>
            <person name="Ivanova N."/>
            <person name="Brettin T."/>
            <person name="Detter J.C."/>
            <person name="Han C."/>
            <person name="Larimer F."/>
            <person name="Land M."/>
            <person name="Hauser L."/>
            <person name="Markowitz V."/>
            <person name="Cheng J.-F."/>
            <person name="Hugenholtz P."/>
            <person name="Woyke T."/>
            <person name="Wu D."/>
            <person name="Spring S."/>
            <person name="Lang E."/>
            <person name="Kopitz M."/>
            <person name="Brambilla E."/>
            <person name="Klenk H.-P."/>
            <person name="Eisen J.A."/>
        </authorList>
    </citation>
    <scope>NUCLEOTIDE SEQUENCE [LARGE SCALE GENOMIC DNA]</scope>
    <source>
        <strain evidence="4">ATCC 23117 / DSM 6794 / NBRC 15988 / NCIMB 1366 / Sio-4</strain>
    </source>
</reference>
<dbReference type="eggNOG" id="COG4872">
    <property type="taxonomic scope" value="Bacteria"/>
</dbReference>
<feature type="transmembrane region" description="Helical" evidence="1">
    <location>
        <begin position="339"/>
        <end position="357"/>
    </location>
</feature>
<dbReference type="EMBL" id="CP003345">
    <property type="protein sequence ID" value="AFM05158.1"/>
    <property type="molecule type" value="Genomic_DNA"/>
</dbReference>
<dbReference type="Proteomes" id="UP000006054">
    <property type="component" value="Chromosome"/>
</dbReference>
<dbReference type="HOGENOM" id="CLU_055073_1_0_10"/>
<dbReference type="KEGG" id="fli:Fleli_2805"/>
<dbReference type="STRING" id="880071.Fleli_2805"/>
<feature type="transmembrane region" description="Helical" evidence="1">
    <location>
        <begin position="53"/>
        <end position="74"/>
    </location>
</feature>
<protein>
    <submittedName>
        <fullName evidence="3">Putative membrane protein</fullName>
    </submittedName>
</protein>
<dbReference type="InterPro" id="IPR018677">
    <property type="entry name" value="DUF2157"/>
</dbReference>
<keyword evidence="1" id="KW-1133">Transmembrane helix</keyword>
<gene>
    <name evidence="3" type="ordered locus">Fleli_2805</name>
</gene>
<feature type="transmembrane region" description="Helical" evidence="1">
    <location>
        <begin position="80"/>
        <end position="100"/>
    </location>
</feature>
<name>I4AMH3_BERLS</name>
<feature type="transmembrane region" description="Helical" evidence="1">
    <location>
        <begin position="237"/>
        <end position="255"/>
    </location>
</feature>
<organism evidence="3 4">
    <name type="scientific">Bernardetia litoralis (strain ATCC 23117 / DSM 6794 / NBRC 15988 / NCIMB 1366 / Fx l1 / Sio-4)</name>
    <name type="common">Flexibacter litoralis</name>
    <dbReference type="NCBI Taxonomy" id="880071"/>
    <lineage>
        <taxon>Bacteria</taxon>
        <taxon>Pseudomonadati</taxon>
        <taxon>Bacteroidota</taxon>
        <taxon>Cytophagia</taxon>
        <taxon>Cytophagales</taxon>
        <taxon>Bernardetiaceae</taxon>
        <taxon>Bernardetia</taxon>
    </lineage>
</organism>
<keyword evidence="1" id="KW-0812">Transmembrane</keyword>
<accession>I4AMH3</accession>
<evidence type="ECO:0000259" key="2">
    <source>
        <dbReference type="Pfam" id="PF09925"/>
    </source>
</evidence>
<keyword evidence="4" id="KW-1185">Reference proteome</keyword>
<feature type="transmembrane region" description="Helical" evidence="1">
    <location>
        <begin position="182"/>
        <end position="198"/>
    </location>
</feature>
<feature type="domain" description="DUF2157" evidence="2">
    <location>
        <begin position="16"/>
        <end position="161"/>
    </location>
</feature>
<dbReference type="RefSeq" id="WP_014798593.1">
    <property type="nucleotide sequence ID" value="NC_018018.1"/>
</dbReference>
<feature type="transmembrane region" description="Helical" evidence="1">
    <location>
        <begin position="203"/>
        <end position="225"/>
    </location>
</feature>
<feature type="transmembrane region" description="Helical" evidence="1">
    <location>
        <begin position="307"/>
        <end position="327"/>
    </location>
</feature>
<sequence>MFFNLKGSVQFREEIESWVKEGIISSEQSQKLSQKYQLPELGESPPFYRDSSFILKGVAILIGVAGLMLIIAQNWDDLPIFARMLTGLLPLFAAYIWGFLKLKQDEEQTAELAFLLASLLFGVNIMLQAQIFHISSYFPNGVLWWILGTMPTMIYFRSKIIAIIFQGLFILWVSLQMEYMQFSIWSPILVLLFGYMLYIRPNILLLIGMFISLYLAFMNGISAIYQERFFRIVDEGYYIFGLSYLLLFLGIFQFLKDKYSDFIQRNFQNLLRFAFIFVLFLFTFKDIIEEITHDRGIKSYIYGKTEINYLVIGIMAIICILIYVYSVFIKAQKINFKTVLPLVLLVLLSVPLIIFSQDYDQKLAFFYNVVLLILSIWKIYDGIHNQQKGDFMTGIFYLLMLALARYFDLFENYVITGILFIVLGMGLYFINNFWNKKFSK</sequence>
<evidence type="ECO:0000256" key="1">
    <source>
        <dbReference type="SAM" id="Phobius"/>
    </source>
</evidence>
<feature type="transmembrane region" description="Helical" evidence="1">
    <location>
        <begin position="267"/>
        <end position="287"/>
    </location>
</feature>
<feature type="transmembrane region" description="Helical" evidence="1">
    <location>
        <begin position="112"/>
        <end position="131"/>
    </location>
</feature>
<feature type="transmembrane region" description="Helical" evidence="1">
    <location>
        <begin position="413"/>
        <end position="434"/>
    </location>
</feature>
<proteinExistence type="predicted"/>
<evidence type="ECO:0000313" key="3">
    <source>
        <dbReference type="EMBL" id="AFM05158.1"/>
    </source>
</evidence>
<dbReference type="Pfam" id="PF09925">
    <property type="entry name" value="DUF2157"/>
    <property type="match status" value="1"/>
</dbReference>
<evidence type="ECO:0000313" key="4">
    <source>
        <dbReference type="Proteomes" id="UP000006054"/>
    </source>
</evidence>
<feature type="transmembrane region" description="Helical" evidence="1">
    <location>
        <begin position="363"/>
        <end position="380"/>
    </location>
</feature>
<keyword evidence="1" id="KW-0472">Membrane</keyword>